<evidence type="ECO:0000313" key="7">
    <source>
        <dbReference type="Proteomes" id="UP000732105"/>
    </source>
</evidence>
<protein>
    <submittedName>
        <fullName evidence="6">HlyD family efflux transporter periplasmic adaptor subunit</fullName>
    </submittedName>
</protein>
<accession>A0ABX1WWA0</accession>
<evidence type="ECO:0000313" key="6">
    <source>
        <dbReference type="EMBL" id="NOU60169.1"/>
    </source>
</evidence>
<keyword evidence="7" id="KW-1185">Reference proteome</keyword>
<dbReference type="EMBL" id="RZNH01000014">
    <property type="protein sequence ID" value="NOU60169.1"/>
    <property type="molecule type" value="Genomic_DNA"/>
</dbReference>
<dbReference type="PROSITE" id="PS51257">
    <property type="entry name" value="PROKAR_LIPOPROTEIN"/>
    <property type="match status" value="1"/>
</dbReference>
<comment type="subcellular location">
    <subcellularLocation>
        <location evidence="1">Cell envelope</location>
    </subcellularLocation>
</comment>
<sequence length="403" mass="45168">MNKYLFPLLLFIVACGNKHNPDIGLYTVKKGDLQIMLSEEGELKATHSINISSPNVSWRYGNLKIVNIVDDGTEVFKGDTVITFDPSEVGKAIEESKNELEIAKAELEKLKAQHSSKLAELESNLKVSTLSHEISKINFELAEFEAEVTKKEIELKLEKAKISLGKANNEIENTKKMQNEELQQSLLKIEQLKTKLDEGEKALKSLTVISPANGIAILTKNFRTNNKWQIGDQTWSGNPMITLPDLSEIMAKVQINEIDISKILPDQYVEIRLDAYTDTTFKAKVNKIANLAENKDNKTKIKVFPVEALIEGRSAKLLPGMTVSCNIHISKINDKILIPTDALFSKTNQHWVYLKKGSSFIRKDIELGASNNDYVIVEKGLNAKDIIALSNPFPEEEESQKES</sequence>
<evidence type="ECO:0000256" key="2">
    <source>
        <dbReference type="ARBA" id="ARBA00023054"/>
    </source>
</evidence>
<evidence type="ECO:0000256" key="1">
    <source>
        <dbReference type="ARBA" id="ARBA00004196"/>
    </source>
</evidence>
<dbReference type="InterPro" id="IPR058649">
    <property type="entry name" value="CzcB_C"/>
</dbReference>
<dbReference type="Pfam" id="PF25975">
    <property type="entry name" value="CzcB_C"/>
    <property type="match status" value="1"/>
</dbReference>
<dbReference type="InterPro" id="IPR050465">
    <property type="entry name" value="UPF0194_transport"/>
</dbReference>
<feature type="domain" description="YknX-like beta-barrel" evidence="5">
    <location>
        <begin position="251"/>
        <end position="327"/>
    </location>
</feature>
<evidence type="ECO:0000259" key="5">
    <source>
        <dbReference type="Pfam" id="PF25990"/>
    </source>
</evidence>
<keyword evidence="2 3" id="KW-0175">Coiled coil</keyword>
<organism evidence="6 7">
    <name type="scientific">Marinifilum caeruleilacunae</name>
    <dbReference type="NCBI Taxonomy" id="2499076"/>
    <lineage>
        <taxon>Bacteria</taxon>
        <taxon>Pseudomonadati</taxon>
        <taxon>Bacteroidota</taxon>
        <taxon>Bacteroidia</taxon>
        <taxon>Marinilabiliales</taxon>
        <taxon>Marinifilaceae</taxon>
    </lineage>
</organism>
<dbReference type="RefSeq" id="WP_171595452.1">
    <property type="nucleotide sequence ID" value="NZ_RZNH01000014.1"/>
</dbReference>
<dbReference type="Gene3D" id="2.40.420.20">
    <property type="match status" value="1"/>
</dbReference>
<evidence type="ECO:0000259" key="4">
    <source>
        <dbReference type="Pfam" id="PF25975"/>
    </source>
</evidence>
<dbReference type="InterPro" id="IPR058636">
    <property type="entry name" value="Beta-barrel_YknX"/>
</dbReference>
<feature type="domain" description="CzcB-like C-terminal circularly permuted SH3-like" evidence="4">
    <location>
        <begin position="337"/>
        <end position="393"/>
    </location>
</feature>
<name>A0ABX1WWA0_9BACT</name>
<proteinExistence type="predicted"/>
<dbReference type="Pfam" id="PF25990">
    <property type="entry name" value="Beta-barrel_YknX"/>
    <property type="match status" value="1"/>
</dbReference>
<comment type="caution">
    <text evidence="6">The sequence shown here is derived from an EMBL/GenBank/DDBJ whole genome shotgun (WGS) entry which is preliminary data.</text>
</comment>
<dbReference type="PANTHER" id="PTHR32347:SF23">
    <property type="entry name" value="BLL5650 PROTEIN"/>
    <property type="match status" value="1"/>
</dbReference>
<dbReference type="Proteomes" id="UP000732105">
    <property type="component" value="Unassembled WGS sequence"/>
</dbReference>
<dbReference type="Gene3D" id="2.40.30.170">
    <property type="match status" value="1"/>
</dbReference>
<evidence type="ECO:0000256" key="3">
    <source>
        <dbReference type="SAM" id="Coils"/>
    </source>
</evidence>
<dbReference type="PANTHER" id="PTHR32347">
    <property type="entry name" value="EFFLUX SYSTEM COMPONENT YKNX-RELATED"/>
    <property type="match status" value="1"/>
</dbReference>
<reference evidence="6 7" key="1">
    <citation type="submission" date="2018-12" db="EMBL/GenBank/DDBJ databases">
        <title>Marinifilum JC070 sp. nov., a marine bacterium isolated from Yongle Blue Hole in the South China Sea.</title>
        <authorList>
            <person name="Fu T."/>
        </authorList>
    </citation>
    <scope>NUCLEOTIDE SEQUENCE [LARGE SCALE GENOMIC DNA]</scope>
    <source>
        <strain evidence="6 7">JC070</strain>
    </source>
</reference>
<gene>
    <name evidence="6" type="ORF">ELS83_10055</name>
</gene>
<feature type="coiled-coil region" evidence="3">
    <location>
        <begin position="90"/>
        <end position="209"/>
    </location>
</feature>